<keyword evidence="1" id="KW-0326">Glycosidase</keyword>
<evidence type="ECO:0000313" key="1">
    <source>
        <dbReference type="EMBL" id="VAX18245.1"/>
    </source>
</evidence>
<dbReference type="InterPro" id="IPR036278">
    <property type="entry name" value="Sialidase_sf"/>
</dbReference>
<dbReference type="Gene3D" id="2.120.10.10">
    <property type="match status" value="1"/>
</dbReference>
<dbReference type="SUPFAM" id="SSF50939">
    <property type="entry name" value="Sialidases"/>
    <property type="match status" value="1"/>
</dbReference>
<proteinExistence type="predicted"/>
<feature type="non-terminal residue" evidence="1">
    <location>
        <position position="129"/>
    </location>
</feature>
<dbReference type="GO" id="GO:0004308">
    <property type="term" value="F:exo-alpha-sialidase activity"/>
    <property type="evidence" value="ECO:0007669"/>
    <property type="project" value="UniProtKB-EC"/>
</dbReference>
<protein>
    <submittedName>
        <fullName evidence="1">Sialidase</fullName>
        <ecNumber evidence="1">3.2.1.18</ecNumber>
    </submittedName>
</protein>
<dbReference type="AlphaFoldDB" id="A0A3B1CHK0"/>
<sequence length="129" mass="14278">MNVILKQLVFVFILFLLAACNSSYEPGKEVTLRLEPGEGNPRNSEGDFIQLKDGKILFIYSHFTGGSGDNSSAYLAGRYSSDGGKTWSSEDVKILPNEGGMNVMSVSLIRLDKDRIALFYLRKNSETDC</sequence>
<dbReference type="EC" id="3.2.1.18" evidence="1"/>
<keyword evidence="1" id="KW-0378">Hydrolase</keyword>
<reference evidence="1" key="1">
    <citation type="submission" date="2018-06" db="EMBL/GenBank/DDBJ databases">
        <authorList>
            <person name="Zhirakovskaya E."/>
        </authorList>
    </citation>
    <scope>NUCLEOTIDE SEQUENCE</scope>
</reference>
<organism evidence="1">
    <name type="scientific">hydrothermal vent metagenome</name>
    <dbReference type="NCBI Taxonomy" id="652676"/>
    <lineage>
        <taxon>unclassified sequences</taxon>
        <taxon>metagenomes</taxon>
        <taxon>ecological metagenomes</taxon>
    </lineage>
</organism>
<dbReference type="PROSITE" id="PS51257">
    <property type="entry name" value="PROKAR_LIPOPROTEIN"/>
    <property type="match status" value="1"/>
</dbReference>
<name>A0A3B1CHK0_9ZZZZ</name>
<dbReference type="EMBL" id="UOGD01000095">
    <property type="protein sequence ID" value="VAX18245.1"/>
    <property type="molecule type" value="Genomic_DNA"/>
</dbReference>
<dbReference type="CDD" id="cd15482">
    <property type="entry name" value="Sialidase_non-viral"/>
    <property type="match status" value="1"/>
</dbReference>
<gene>
    <name evidence="1" type="ORF">MNBD_IGNAVI01-1975</name>
</gene>
<accession>A0A3B1CHK0</accession>